<protein>
    <submittedName>
        <fullName evidence="2">Uncharacterized protein</fullName>
    </submittedName>
</protein>
<proteinExistence type="predicted"/>
<keyword evidence="1" id="KW-0472">Membrane</keyword>
<feature type="transmembrane region" description="Helical" evidence="1">
    <location>
        <begin position="69"/>
        <end position="99"/>
    </location>
</feature>
<accession>A0A1X7UM82</accession>
<evidence type="ECO:0000313" key="2">
    <source>
        <dbReference type="EnsemblMetazoa" id="Aqu2.1.29095_001"/>
    </source>
</evidence>
<feature type="transmembrane region" description="Helical" evidence="1">
    <location>
        <begin position="201"/>
        <end position="226"/>
    </location>
</feature>
<dbReference type="AlphaFoldDB" id="A0A1X7UM82"/>
<dbReference type="EnsemblMetazoa" id="Aqu2.1.29095_001">
    <property type="protein sequence ID" value="Aqu2.1.29095_001"/>
    <property type="gene ID" value="Aqu2.1.29095"/>
</dbReference>
<sequence length="241" mass="26852">MSNQVSVSRGQRSAVGAGHVQRTEIEVKEFGKHQSISAGCFHQTNFIIKNTQGQSLRRYWYMKGFVKMFLIYFFVGFISFLHVIAASVVIVIDILWILLFSQYVNIACKVIPIVLKHPELPALQTINKINTFLEVRIKVIDGRYIYLNTVDTAGLQVGNVEVEYNEARSAGLFQLSSASGTIKFQVLSPVAKSRARQTQAFSFLLLLGAIIHFLYALGCLIGILVVSGGNPSTILPFYDDN</sequence>
<keyword evidence="1" id="KW-1133">Transmembrane helix</keyword>
<organism evidence="2">
    <name type="scientific">Amphimedon queenslandica</name>
    <name type="common">Sponge</name>
    <dbReference type="NCBI Taxonomy" id="400682"/>
    <lineage>
        <taxon>Eukaryota</taxon>
        <taxon>Metazoa</taxon>
        <taxon>Porifera</taxon>
        <taxon>Demospongiae</taxon>
        <taxon>Heteroscleromorpha</taxon>
        <taxon>Haplosclerida</taxon>
        <taxon>Niphatidae</taxon>
        <taxon>Amphimedon</taxon>
    </lineage>
</organism>
<evidence type="ECO:0000256" key="1">
    <source>
        <dbReference type="SAM" id="Phobius"/>
    </source>
</evidence>
<name>A0A1X7UM82_AMPQE</name>
<dbReference type="InParanoid" id="A0A1X7UM82"/>
<reference evidence="2" key="1">
    <citation type="submission" date="2017-05" db="UniProtKB">
        <authorList>
            <consortium name="EnsemblMetazoa"/>
        </authorList>
    </citation>
    <scope>IDENTIFICATION</scope>
</reference>
<keyword evidence="1" id="KW-0812">Transmembrane</keyword>